<evidence type="ECO:0000313" key="1">
    <source>
        <dbReference type="EMBL" id="GEC95969.1"/>
    </source>
</evidence>
<keyword evidence="2" id="KW-1185">Reference proteome</keyword>
<name>A0A4Y4CW37_ZOORA</name>
<dbReference type="AlphaFoldDB" id="A0A4Y4CW37"/>
<evidence type="ECO:0000313" key="2">
    <source>
        <dbReference type="Proteomes" id="UP000318422"/>
    </source>
</evidence>
<organism evidence="1 2">
    <name type="scientific">Zoogloea ramigera</name>
    <dbReference type="NCBI Taxonomy" id="350"/>
    <lineage>
        <taxon>Bacteria</taxon>
        <taxon>Pseudomonadati</taxon>
        <taxon>Pseudomonadota</taxon>
        <taxon>Betaproteobacteria</taxon>
        <taxon>Rhodocyclales</taxon>
        <taxon>Zoogloeaceae</taxon>
        <taxon>Zoogloea</taxon>
    </lineage>
</organism>
<protein>
    <submittedName>
        <fullName evidence="1">Uncharacterized protein</fullName>
    </submittedName>
</protein>
<sequence>MPDRTTGVSEVICVCSRKDAPTWQKAAPYIVRNIKARHYKLLVPDPELESFRAISPDAFEVIAESRYVGHLGEKIAARLPAANAGRKGWYLQQFIKMAAASAAGDDDIILIWDADTVPLKPLSFVDERGRIIYYQGTEHHAPYFELIKRLIGLEKAADFSFIAQCFPVKVRWLRELFAELEQKAGTRWEDAIIAGIDFSQASGFSEYETMGTFIAFHHRAEITFSPNRWWRFGNRLVGDIELLTERKARALARKFDFISFEQWERRPRFMWLRRLLAR</sequence>
<dbReference type="Pfam" id="PF20102">
    <property type="entry name" value="DUF6492"/>
    <property type="match status" value="1"/>
</dbReference>
<dbReference type="OrthoDB" id="5323158at2"/>
<accession>A0A4Y4CW37</accession>
<comment type="caution">
    <text evidence="1">The sequence shown here is derived from an EMBL/GenBank/DDBJ whole genome shotgun (WGS) entry which is preliminary data.</text>
</comment>
<proteinExistence type="predicted"/>
<dbReference type="Proteomes" id="UP000318422">
    <property type="component" value="Unassembled WGS sequence"/>
</dbReference>
<dbReference type="RefSeq" id="WP_141351836.1">
    <property type="nucleotide sequence ID" value="NZ_BJNV01000031.1"/>
</dbReference>
<dbReference type="EMBL" id="BJNV01000031">
    <property type="protein sequence ID" value="GEC95969.1"/>
    <property type="molecule type" value="Genomic_DNA"/>
</dbReference>
<gene>
    <name evidence="1" type="ORF">ZRA01_20420</name>
</gene>
<dbReference type="InterPro" id="IPR045499">
    <property type="entry name" value="DUF6492"/>
</dbReference>
<reference evidence="1 2" key="1">
    <citation type="submission" date="2019-06" db="EMBL/GenBank/DDBJ databases">
        <title>Whole genome shotgun sequence of Zoogloea ramigera NBRC 15342.</title>
        <authorList>
            <person name="Hosoyama A."/>
            <person name="Uohara A."/>
            <person name="Ohji S."/>
            <person name="Ichikawa N."/>
        </authorList>
    </citation>
    <scope>NUCLEOTIDE SEQUENCE [LARGE SCALE GENOMIC DNA]</scope>
    <source>
        <strain evidence="1 2">NBRC 15342</strain>
    </source>
</reference>